<gene>
    <name evidence="2" type="ORF">NCWK1_2883</name>
</gene>
<evidence type="ECO:0000313" key="2">
    <source>
        <dbReference type="EMBL" id="GBE93123.1"/>
    </source>
</evidence>
<dbReference type="Proteomes" id="UP000236527">
    <property type="component" value="Unassembled WGS sequence"/>
</dbReference>
<dbReference type="Gene3D" id="1.10.600.10">
    <property type="entry name" value="Farnesyl Diphosphate Synthase"/>
    <property type="match status" value="1"/>
</dbReference>
<dbReference type="InterPro" id="IPR008949">
    <property type="entry name" value="Isoprenoid_synthase_dom_sf"/>
</dbReference>
<comment type="caution">
    <text evidence="2">The sequence shown here is derived from an EMBL/GenBank/DDBJ whole genome shotgun (WGS) entry which is preliminary data.</text>
</comment>
<dbReference type="GO" id="GO:0046872">
    <property type="term" value="F:metal ion binding"/>
    <property type="evidence" value="ECO:0007669"/>
    <property type="project" value="UniProtKB-KW"/>
</dbReference>
<dbReference type="SUPFAM" id="SSF48576">
    <property type="entry name" value="Terpenoid synthases"/>
    <property type="match status" value="1"/>
</dbReference>
<accession>A0A2H6LIV1</accession>
<keyword evidence="3" id="KW-1185">Reference proteome</keyword>
<dbReference type="PANTHER" id="PTHR35201">
    <property type="entry name" value="TERPENE SYNTHASE"/>
    <property type="match status" value="1"/>
</dbReference>
<keyword evidence="1" id="KW-0460">Magnesium</keyword>
<dbReference type="AlphaFoldDB" id="A0A2H6LIV1"/>
<name>A0A2H6LIV1_9NOSO</name>
<organism evidence="2 3">
    <name type="scientific">Nostoc cycadae WK-1</name>
    <dbReference type="NCBI Taxonomy" id="1861711"/>
    <lineage>
        <taxon>Bacteria</taxon>
        <taxon>Bacillati</taxon>
        <taxon>Cyanobacteriota</taxon>
        <taxon>Cyanophyceae</taxon>
        <taxon>Nostocales</taxon>
        <taxon>Nostocaceae</taxon>
        <taxon>Nostoc</taxon>
    </lineage>
</organism>
<evidence type="ECO:0000313" key="3">
    <source>
        <dbReference type="Proteomes" id="UP000236527"/>
    </source>
</evidence>
<proteinExistence type="inferred from homology"/>
<protein>
    <recommendedName>
        <fullName evidence="1">Terpene synthase</fullName>
        <ecNumber evidence="1">4.2.3.-</ecNumber>
    </recommendedName>
</protein>
<dbReference type="RefSeq" id="WP_103125256.1">
    <property type="nucleotide sequence ID" value="NZ_DF978429.1"/>
</dbReference>
<dbReference type="GO" id="GO:0010333">
    <property type="term" value="F:terpene synthase activity"/>
    <property type="evidence" value="ECO:0007669"/>
    <property type="project" value="InterPro"/>
</dbReference>
<keyword evidence="1" id="KW-0479">Metal-binding</keyword>
<evidence type="ECO:0000256" key="1">
    <source>
        <dbReference type="RuleBase" id="RU366034"/>
    </source>
</evidence>
<comment type="cofactor">
    <cofactor evidence="1">
        <name>Mg(2+)</name>
        <dbReference type="ChEBI" id="CHEBI:18420"/>
    </cofactor>
</comment>
<comment type="similarity">
    <text evidence="1">Belongs to the terpene synthase family.</text>
</comment>
<dbReference type="EMBL" id="BDGE01000046">
    <property type="protein sequence ID" value="GBE93123.1"/>
    <property type="molecule type" value="Genomic_DNA"/>
</dbReference>
<dbReference type="InterPro" id="IPR034686">
    <property type="entry name" value="Terpene_cyclase-like_2"/>
</dbReference>
<sequence>MEKLIFPDLYCPFPSQVNQYVDVLEDYAFEWVQQFNLLKNTSEYQLFSKAKFFLLAAYTYPYCQIEELKIANDWMSWLFVLDDKCDSSDLGKQPELLKTLHSRFLEIFNGSEINKHDIPLSHALNNLRQRMLQIGNARCFNYFAISLKKYFDGCVLESINRASTQVPDFDNYQMIHLLSSAVDISIDISEFCNHHLVSDFVRNHESIKKLKMMTNKIICLCNDIFSAPKEMASGDVHNSIIVLHFQHKIPLNQAVAIVANMHNQELQSFLDLQASIPYFNEEINHEVTKYLSGLHTWIRGNFDWSCNSGRYQTGTMQNQIPAQVA</sequence>
<keyword evidence="1" id="KW-0456">Lyase</keyword>
<dbReference type="PANTHER" id="PTHR35201:SF4">
    <property type="entry name" value="BETA-PINACENE SYNTHASE-RELATED"/>
    <property type="match status" value="1"/>
</dbReference>
<dbReference type="EC" id="4.2.3.-" evidence="1"/>
<dbReference type="Pfam" id="PF19086">
    <property type="entry name" value="Terpene_syn_C_2"/>
    <property type="match status" value="1"/>
</dbReference>
<reference evidence="3" key="1">
    <citation type="journal article" date="2018" name="Genome Announc.">
        <title>Draft Genome Sequence of the Nitrogen-Fixing and Hormogonia-Inducing Cyanobacterium Nostoc cycadae Strain WK-1, Isolated from the Coralloid Roots of Cycas revoluta.</title>
        <authorList>
            <person name="Kanesaki Y."/>
            <person name="Hirose M."/>
            <person name="Hirose Y."/>
            <person name="Fujisawa T."/>
            <person name="Nakamura Y."/>
            <person name="Watanabe S."/>
            <person name="Matsunaga S."/>
            <person name="Uchida H."/>
            <person name="Murakami A."/>
        </authorList>
    </citation>
    <scope>NUCLEOTIDE SEQUENCE [LARGE SCALE GENOMIC DNA]</scope>
    <source>
        <strain evidence="3">WK-1</strain>
    </source>
</reference>